<sequence length="272" mass="29173">MHERSPRALSKDCGLPRLEVSMLWQHLLGVSRTWLVAHDDKAVSEQAAADFAALAARRRNGEPMAYLLGEREFMGHRFAVGPGVLIPRPDTEVLVETGLACIADQANPTVIDLGTGSGAIAISIALARPDAHVTATDYSDAALKIARDNAHSLQARVEFVQGDWYQAVPADARFDLILSNPPYIAQGDHHLSEGDLRFEPSSALTDGADGLQALAILAAGAKQRLKPGGQIWLEHGWDQAEAVRALLSQAGLRNPSSRRDLAGIERISGASL</sequence>
<dbReference type="GO" id="GO:0102559">
    <property type="term" value="F:peptide chain release factor N(5)-glutamine methyltransferase activity"/>
    <property type="evidence" value="ECO:0007669"/>
    <property type="project" value="UniProtKB-EC"/>
</dbReference>
<dbReference type="Gene3D" id="3.40.50.150">
    <property type="entry name" value="Vaccinia Virus protein VP39"/>
    <property type="match status" value="1"/>
</dbReference>
<feature type="binding site" evidence="5">
    <location>
        <position position="180"/>
    </location>
    <ligand>
        <name>S-adenosyl-L-methionine</name>
        <dbReference type="ChEBI" id="CHEBI:59789"/>
    </ligand>
</feature>
<dbReference type="PANTHER" id="PTHR18895:SF74">
    <property type="entry name" value="MTRF1L RELEASE FACTOR GLUTAMINE METHYLTRANSFERASE"/>
    <property type="match status" value="1"/>
</dbReference>
<evidence type="ECO:0000256" key="5">
    <source>
        <dbReference type="HAMAP-Rule" id="MF_02126"/>
    </source>
</evidence>
<feature type="binding site" evidence="5">
    <location>
        <position position="164"/>
    </location>
    <ligand>
        <name>S-adenosyl-L-methionine</name>
        <dbReference type="ChEBI" id="CHEBI:59789"/>
    </ligand>
</feature>
<dbReference type="InterPro" id="IPR050320">
    <property type="entry name" value="N5-glutamine_MTase"/>
</dbReference>
<dbReference type="KEGG" id="pacr:FXN63_03105"/>
<feature type="domain" description="Release factor glutamine methyltransferase N-terminal" evidence="7">
    <location>
        <begin position="13"/>
        <end position="69"/>
    </location>
</feature>
<dbReference type="PROSITE" id="PS00092">
    <property type="entry name" value="N6_MTASE"/>
    <property type="match status" value="1"/>
</dbReference>
<dbReference type="CDD" id="cd02440">
    <property type="entry name" value="AdoMet_MTases"/>
    <property type="match status" value="1"/>
</dbReference>
<dbReference type="GO" id="GO:0032259">
    <property type="term" value="P:methylation"/>
    <property type="evidence" value="ECO:0007669"/>
    <property type="project" value="UniProtKB-KW"/>
</dbReference>
<keyword evidence="3 5" id="KW-0949">S-adenosyl-L-methionine</keyword>
<dbReference type="OrthoDB" id="9800643at2"/>
<reference evidence="8 9" key="1">
    <citation type="submission" date="2019-08" db="EMBL/GenBank/DDBJ databases">
        <title>Amphibian skin-associated Pigmentiphaga: genome sequence and occurrence across geography and hosts.</title>
        <authorList>
            <person name="Bletz M.C."/>
            <person name="Bunk B."/>
            <person name="Sproeer C."/>
            <person name="Biwer P."/>
            <person name="Reiter S."/>
            <person name="Rabemananjara F.C.E."/>
            <person name="Schulz S."/>
            <person name="Overmann J."/>
            <person name="Vences M."/>
        </authorList>
    </citation>
    <scope>NUCLEOTIDE SEQUENCE [LARGE SCALE GENOMIC DNA]</scope>
    <source>
        <strain evidence="8 9">Mada1488</strain>
    </source>
</reference>
<dbReference type="PANTHER" id="PTHR18895">
    <property type="entry name" value="HEMK METHYLTRANSFERASE"/>
    <property type="match status" value="1"/>
</dbReference>
<dbReference type="NCBIfam" id="TIGR03534">
    <property type="entry name" value="RF_mod_PrmC"/>
    <property type="match status" value="1"/>
</dbReference>
<dbReference type="RefSeq" id="WP_148812747.1">
    <property type="nucleotide sequence ID" value="NZ_CP043046.1"/>
</dbReference>
<keyword evidence="1 5" id="KW-0489">Methyltransferase</keyword>
<dbReference type="GO" id="GO:0003676">
    <property type="term" value="F:nucleic acid binding"/>
    <property type="evidence" value="ECO:0007669"/>
    <property type="project" value="InterPro"/>
</dbReference>
<keyword evidence="2 5" id="KW-0808">Transferase</keyword>
<accession>A0A5C0ARX9</accession>
<dbReference type="InterPro" id="IPR007848">
    <property type="entry name" value="Small_mtfrase_dom"/>
</dbReference>
<keyword evidence="9" id="KW-1185">Reference proteome</keyword>
<feature type="binding site" evidence="5">
    <location>
        <position position="137"/>
    </location>
    <ligand>
        <name>S-adenosyl-L-methionine</name>
        <dbReference type="ChEBI" id="CHEBI:59789"/>
    </ligand>
</feature>
<comment type="function">
    <text evidence="5">Methylates the class 1 translation termination release factors RF1/PrfA and RF2/PrfB on the glutamine residue of the universally conserved GGQ motif.</text>
</comment>
<proteinExistence type="inferred from homology"/>
<name>A0A5C0ARX9_9BURK</name>
<dbReference type="Proteomes" id="UP000325161">
    <property type="component" value="Chromosome"/>
</dbReference>
<organism evidence="8 9">
    <name type="scientific">Pigmentiphaga aceris</name>
    <dbReference type="NCBI Taxonomy" id="1940612"/>
    <lineage>
        <taxon>Bacteria</taxon>
        <taxon>Pseudomonadati</taxon>
        <taxon>Pseudomonadota</taxon>
        <taxon>Betaproteobacteria</taxon>
        <taxon>Burkholderiales</taxon>
        <taxon>Alcaligenaceae</taxon>
        <taxon>Pigmentiphaga</taxon>
    </lineage>
</organism>
<dbReference type="HAMAP" id="MF_02126">
    <property type="entry name" value="RF_methyltr_PrmC"/>
    <property type="match status" value="1"/>
</dbReference>
<dbReference type="InterPro" id="IPR004556">
    <property type="entry name" value="HemK-like"/>
</dbReference>
<comment type="catalytic activity">
    <reaction evidence="4 5">
        <text>L-glutaminyl-[peptide chain release factor] + S-adenosyl-L-methionine = N(5)-methyl-L-glutaminyl-[peptide chain release factor] + S-adenosyl-L-homocysteine + H(+)</text>
        <dbReference type="Rhea" id="RHEA:42896"/>
        <dbReference type="Rhea" id="RHEA-COMP:10271"/>
        <dbReference type="Rhea" id="RHEA-COMP:10272"/>
        <dbReference type="ChEBI" id="CHEBI:15378"/>
        <dbReference type="ChEBI" id="CHEBI:30011"/>
        <dbReference type="ChEBI" id="CHEBI:57856"/>
        <dbReference type="ChEBI" id="CHEBI:59789"/>
        <dbReference type="ChEBI" id="CHEBI:61891"/>
        <dbReference type="EC" id="2.1.1.297"/>
    </reaction>
</comment>
<evidence type="ECO:0000259" key="6">
    <source>
        <dbReference type="Pfam" id="PF05175"/>
    </source>
</evidence>
<feature type="binding site" evidence="5">
    <location>
        <begin position="114"/>
        <end position="118"/>
    </location>
    <ligand>
        <name>S-adenosyl-L-methionine</name>
        <dbReference type="ChEBI" id="CHEBI:59789"/>
    </ligand>
</feature>
<evidence type="ECO:0000313" key="9">
    <source>
        <dbReference type="Proteomes" id="UP000325161"/>
    </source>
</evidence>
<feature type="binding site" evidence="5">
    <location>
        <begin position="180"/>
        <end position="183"/>
    </location>
    <ligand>
        <name>substrate</name>
    </ligand>
</feature>
<dbReference type="InterPro" id="IPR002052">
    <property type="entry name" value="DNA_methylase_N6_adenine_CS"/>
</dbReference>
<evidence type="ECO:0000256" key="3">
    <source>
        <dbReference type="ARBA" id="ARBA00022691"/>
    </source>
</evidence>
<dbReference type="EMBL" id="CP043046">
    <property type="protein sequence ID" value="QEI04942.1"/>
    <property type="molecule type" value="Genomic_DNA"/>
</dbReference>
<evidence type="ECO:0000259" key="7">
    <source>
        <dbReference type="Pfam" id="PF17827"/>
    </source>
</evidence>
<dbReference type="NCBIfam" id="TIGR00536">
    <property type="entry name" value="hemK_fam"/>
    <property type="match status" value="1"/>
</dbReference>
<evidence type="ECO:0000256" key="1">
    <source>
        <dbReference type="ARBA" id="ARBA00022603"/>
    </source>
</evidence>
<dbReference type="InterPro" id="IPR019874">
    <property type="entry name" value="RF_methyltr_PrmC"/>
</dbReference>
<protein>
    <recommendedName>
        <fullName evidence="5">Release factor glutamine methyltransferase</fullName>
        <shortName evidence="5">RF MTase</shortName>
        <ecNumber evidence="5">2.1.1.297</ecNumber>
    </recommendedName>
    <alternativeName>
        <fullName evidence="5">N5-glutamine methyltransferase PrmC</fullName>
    </alternativeName>
    <alternativeName>
        <fullName evidence="5">Protein-(glutamine-N5) MTase PrmC</fullName>
    </alternativeName>
    <alternativeName>
        <fullName evidence="5">Protein-glutamine N-methyltransferase PrmC</fullName>
    </alternativeName>
</protein>
<dbReference type="Pfam" id="PF17827">
    <property type="entry name" value="PrmC_N"/>
    <property type="match status" value="1"/>
</dbReference>
<dbReference type="SUPFAM" id="SSF53335">
    <property type="entry name" value="S-adenosyl-L-methionine-dependent methyltransferases"/>
    <property type="match status" value="1"/>
</dbReference>
<evidence type="ECO:0000256" key="2">
    <source>
        <dbReference type="ARBA" id="ARBA00022679"/>
    </source>
</evidence>
<dbReference type="Pfam" id="PF05175">
    <property type="entry name" value="MTS"/>
    <property type="match status" value="1"/>
</dbReference>
<dbReference type="FunFam" id="3.40.50.150:FF:000053">
    <property type="entry name" value="Release factor glutamine methyltransferase"/>
    <property type="match status" value="1"/>
</dbReference>
<dbReference type="InterPro" id="IPR040758">
    <property type="entry name" value="PrmC_N"/>
</dbReference>
<gene>
    <name evidence="5 8" type="primary">prmC</name>
    <name evidence="8" type="ORF">FXN63_03105</name>
</gene>
<feature type="domain" description="Methyltransferase small" evidence="6">
    <location>
        <begin position="101"/>
        <end position="189"/>
    </location>
</feature>
<dbReference type="EC" id="2.1.1.297" evidence="5"/>
<dbReference type="InterPro" id="IPR029063">
    <property type="entry name" value="SAM-dependent_MTases_sf"/>
</dbReference>
<evidence type="ECO:0000256" key="4">
    <source>
        <dbReference type="ARBA" id="ARBA00048391"/>
    </source>
</evidence>
<comment type="similarity">
    <text evidence="5">Belongs to the protein N5-glutamine methyltransferase family. PrmC subfamily.</text>
</comment>
<dbReference type="Gene3D" id="1.10.8.10">
    <property type="entry name" value="DNA helicase RuvA subunit, C-terminal domain"/>
    <property type="match status" value="1"/>
</dbReference>
<dbReference type="AlphaFoldDB" id="A0A5C0ARX9"/>
<evidence type="ECO:0000313" key="8">
    <source>
        <dbReference type="EMBL" id="QEI04942.1"/>
    </source>
</evidence>